<dbReference type="Gene3D" id="3.30.200.20">
    <property type="entry name" value="Phosphorylase Kinase, domain 1"/>
    <property type="match status" value="1"/>
</dbReference>
<dbReference type="EMBL" id="JAGXEW010000017">
    <property type="protein sequence ID" value="KAK1162089.1"/>
    <property type="molecule type" value="Genomic_DNA"/>
</dbReference>
<keyword evidence="5" id="KW-0418">Kinase</keyword>
<dbReference type="GO" id="GO:0004672">
    <property type="term" value="F:protein kinase activity"/>
    <property type="evidence" value="ECO:0007669"/>
    <property type="project" value="InterPro"/>
</dbReference>
<protein>
    <submittedName>
        <fullName evidence="5">Mixed lineage kinase domain-like protein</fullName>
    </submittedName>
</protein>
<dbReference type="Proteomes" id="UP001230051">
    <property type="component" value="Unassembled WGS sequence"/>
</dbReference>
<keyword evidence="3" id="KW-0175">Coiled coil</keyword>
<dbReference type="SUPFAM" id="SSF56112">
    <property type="entry name" value="Protein kinase-like (PK-like)"/>
    <property type="match status" value="1"/>
</dbReference>
<sequence>MDFIEPILGVAQELYSLCCEVKANRSRCRRLASRVQALMGTVKTIQTQGPEGQPAVVCRGLRELKGTLELARELVKKYCFMNKVQRFFEGHSLGEDFNLLNERLNDAVNDLSLALHSDEKEQLQKIFRVLTRAQEDREDSEQDRMDMETLLSQQLQINEKVETVRETVDSTWGHVKEIKSMLNSMKERRPQLPDIREIKIEELKYNSEPFMKTNNSEVYKGEYNKFTVAIKRFTYQTSTTADEVRRVFEKEVGTMRRFESPNILRMYGICVLKENSPVPDFLIVMEYCKYGCLRQVLDGKQELSWQTRIQICLDAAQGLYRLHQSEEKFKVHGCINSNKFLVDSGFRVKLGGFELAMTETSLRKNKDKKNHTLCYCSPQQLDNINHQYDKACEVYSFGIVLWEVATRKVPFEGLTPKQIHQQVYIEKYKEPLPQDCPPELGKVIDACRSFDPFQRPTAGALVDDLRKTVEEDCSPKS</sequence>
<dbReference type="GO" id="GO:0005524">
    <property type="term" value="F:ATP binding"/>
    <property type="evidence" value="ECO:0007669"/>
    <property type="project" value="UniProtKB-KW"/>
</dbReference>
<organism evidence="5 6">
    <name type="scientific">Acipenser oxyrinchus oxyrinchus</name>
    <dbReference type="NCBI Taxonomy" id="40147"/>
    <lineage>
        <taxon>Eukaryota</taxon>
        <taxon>Metazoa</taxon>
        <taxon>Chordata</taxon>
        <taxon>Craniata</taxon>
        <taxon>Vertebrata</taxon>
        <taxon>Euteleostomi</taxon>
        <taxon>Actinopterygii</taxon>
        <taxon>Chondrostei</taxon>
        <taxon>Acipenseriformes</taxon>
        <taxon>Acipenseridae</taxon>
        <taxon>Acipenser</taxon>
    </lineage>
</organism>
<dbReference type="CDD" id="cd21037">
    <property type="entry name" value="MLKL_NTD"/>
    <property type="match status" value="1"/>
</dbReference>
<gene>
    <name evidence="5" type="primary">MLKL</name>
    <name evidence="5" type="ORF">AOXY_G18377</name>
</gene>
<dbReference type="InterPro" id="IPR054000">
    <property type="entry name" value="MLKL_N"/>
</dbReference>
<dbReference type="InterPro" id="IPR000719">
    <property type="entry name" value="Prot_kinase_dom"/>
</dbReference>
<dbReference type="Pfam" id="PF07714">
    <property type="entry name" value="PK_Tyr_Ser-Thr"/>
    <property type="match status" value="1"/>
</dbReference>
<dbReference type="Gene3D" id="1.20.930.20">
    <property type="entry name" value="Adaptor protein Cbl, N-terminal domain"/>
    <property type="match status" value="1"/>
</dbReference>
<evidence type="ECO:0000313" key="5">
    <source>
        <dbReference type="EMBL" id="KAK1162089.1"/>
    </source>
</evidence>
<dbReference type="Gene3D" id="1.10.510.10">
    <property type="entry name" value="Transferase(Phosphotransferase) domain 1"/>
    <property type="match status" value="1"/>
</dbReference>
<dbReference type="AlphaFoldDB" id="A0AAD8D1Z3"/>
<comment type="caution">
    <text evidence="5">The sequence shown here is derived from an EMBL/GenBank/DDBJ whole genome shotgun (WGS) entry which is preliminary data.</text>
</comment>
<proteinExistence type="predicted"/>
<keyword evidence="5" id="KW-0808">Transferase</keyword>
<dbReference type="InterPro" id="IPR051681">
    <property type="entry name" value="Ser/Thr_Kinases-Pseudokinases"/>
</dbReference>
<dbReference type="PANTHER" id="PTHR44329:SF298">
    <property type="entry name" value="MIXED LINEAGE KINASE DOMAIN-LIKE PROTEIN"/>
    <property type="match status" value="1"/>
</dbReference>
<dbReference type="GO" id="GO:0007166">
    <property type="term" value="P:cell surface receptor signaling pathway"/>
    <property type="evidence" value="ECO:0007669"/>
    <property type="project" value="InterPro"/>
</dbReference>
<reference evidence="5" key="1">
    <citation type="submission" date="2022-02" db="EMBL/GenBank/DDBJ databases">
        <title>Atlantic sturgeon de novo genome assembly.</title>
        <authorList>
            <person name="Stock M."/>
            <person name="Klopp C."/>
            <person name="Guiguen Y."/>
            <person name="Cabau C."/>
            <person name="Parinello H."/>
            <person name="Santidrian Yebra-Pimentel E."/>
            <person name="Kuhl H."/>
            <person name="Dirks R.P."/>
            <person name="Guessner J."/>
            <person name="Wuertz S."/>
            <person name="Du K."/>
            <person name="Schartl M."/>
        </authorList>
    </citation>
    <scope>NUCLEOTIDE SEQUENCE</scope>
    <source>
        <strain evidence="5">STURGEONOMICS-FGT-2020</strain>
        <tissue evidence="5">Whole blood</tissue>
    </source>
</reference>
<evidence type="ECO:0000313" key="6">
    <source>
        <dbReference type="Proteomes" id="UP001230051"/>
    </source>
</evidence>
<dbReference type="Pfam" id="PF22215">
    <property type="entry name" value="MLKL_N"/>
    <property type="match status" value="1"/>
</dbReference>
<accession>A0AAD8D1Z3</accession>
<evidence type="ECO:0000259" key="4">
    <source>
        <dbReference type="PROSITE" id="PS50011"/>
    </source>
</evidence>
<name>A0AAD8D1Z3_ACIOX</name>
<feature type="domain" description="Protein kinase" evidence="4">
    <location>
        <begin position="204"/>
        <end position="469"/>
    </location>
</feature>
<dbReference type="PANTHER" id="PTHR44329">
    <property type="entry name" value="SERINE/THREONINE-PROTEIN KINASE TNNI3K-RELATED"/>
    <property type="match status" value="1"/>
</dbReference>
<dbReference type="InterPro" id="IPR011009">
    <property type="entry name" value="Kinase-like_dom_sf"/>
</dbReference>
<keyword evidence="6" id="KW-1185">Reference proteome</keyword>
<dbReference type="GO" id="GO:0097527">
    <property type="term" value="P:necroptotic signaling pathway"/>
    <property type="evidence" value="ECO:0007669"/>
    <property type="project" value="TreeGrafter"/>
</dbReference>
<evidence type="ECO:0000256" key="2">
    <source>
        <dbReference type="ARBA" id="ARBA00022840"/>
    </source>
</evidence>
<dbReference type="PROSITE" id="PS50011">
    <property type="entry name" value="PROTEIN_KINASE_DOM"/>
    <property type="match status" value="1"/>
</dbReference>
<dbReference type="InterPro" id="IPR036537">
    <property type="entry name" value="Adaptor_Cbl_N_dom_sf"/>
</dbReference>
<dbReference type="InterPro" id="IPR059179">
    <property type="entry name" value="MLKL-like_MCAfunc"/>
</dbReference>
<evidence type="ECO:0000256" key="3">
    <source>
        <dbReference type="SAM" id="Coils"/>
    </source>
</evidence>
<keyword evidence="1" id="KW-0547">Nucleotide-binding</keyword>
<evidence type="ECO:0000256" key="1">
    <source>
        <dbReference type="ARBA" id="ARBA00022741"/>
    </source>
</evidence>
<feature type="coiled-coil region" evidence="3">
    <location>
        <begin position="101"/>
        <end position="150"/>
    </location>
</feature>
<keyword evidence="2" id="KW-0067">ATP-binding</keyword>
<dbReference type="InterPro" id="IPR001245">
    <property type="entry name" value="Ser-Thr/Tyr_kinase_cat_dom"/>
</dbReference>